<reference evidence="1 2" key="1">
    <citation type="submission" date="2020-08" db="EMBL/GenBank/DDBJ databases">
        <title>Genomic Encyclopedia of Type Strains, Phase IV (KMG-IV): sequencing the most valuable type-strain genomes for metagenomic binning, comparative biology and taxonomic classification.</title>
        <authorList>
            <person name="Goeker M."/>
        </authorList>
    </citation>
    <scope>NUCLEOTIDE SEQUENCE [LARGE SCALE GENOMIC DNA]</scope>
    <source>
        <strain evidence="1 2">DSM 12252</strain>
    </source>
</reference>
<keyword evidence="2" id="KW-1185">Reference proteome</keyword>
<accession>A0A7W7Y830</accession>
<evidence type="ECO:0000313" key="1">
    <source>
        <dbReference type="EMBL" id="MBB5031372.1"/>
    </source>
</evidence>
<evidence type="ECO:0000313" key="2">
    <source>
        <dbReference type="Proteomes" id="UP000590740"/>
    </source>
</evidence>
<protein>
    <submittedName>
        <fullName evidence="1">Uncharacterized metal-binding protein YceD (DUF177 family)</fullName>
    </submittedName>
</protein>
<dbReference type="EMBL" id="JACHIG010000001">
    <property type="protein sequence ID" value="MBB5031372.1"/>
    <property type="molecule type" value="Genomic_DNA"/>
</dbReference>
<dbReference type="Pfam" id="PF02620">
    <property type="entry name" value="YceD"/>
    <property type="match status" value="1"/>
</dbReference>
<dbReference type="AlphaFoldDB" id="A0A7W7Y830"/>
<sequence>MHHPFSIDLRSLPSDGKDISGQEKASFFALDPKDSIQAVSPLKYELHLERDGSDLLITGQVEATFSLECGACLERFEHRVELPHYASELEIAKDSTINLTDTIREDILLTLPSYPRCDAGNVHPRQCPAEGRFQQVPETAPDEPQNAGPGVWEALNKLN</sequence>
<dbReference type="RefSeq" id="WP_184338301.1">
    <property type="nucleotide sequence ID" value="NZ_JACHIG010000001.1"/>
</dbReference>
<name>A0A7W7Y830_9BACT</name>
<organism evidence="1 2">
    <name type="scientific">Prosthecobacter vanneervenii</name>
    <dbReference type="NCBI Taxonomy" id="48466"/>
    <lineage>
        <taxon>Bacteria</taxon>
        <taxon>Pseudomonadati</taxon>
        <taxon>Verrucomicrobiota</taxon>
        <taxon>Verrucomicrobiia</taxon>
        <taxon>Verrucomicrobiales</taxon>
        <taxon>Verrucomicrobiaceae</taxon>
        <taxon>Prosthecobacter</taxon>
    </lineage>
</organism>
<proteinExistence type="predicted"/>
<dbReference type="Proteomes" id="UP000590740">
    <property type="component" value="Unassembled WGS sequence"/>
</dbReference>
<dbReference type="InterPro" id="IPR003772">
    <property type="entry name" value="YceD"/>
</dbReference>
<comment type="caution">
    <text evidence="1">The sequence shown here is derived from an EMBL/GenBank/DDBJ whole genome shotgun (WGS) entry which is preliminary data.</text>
</comment>
<gene>
    <name evidence="1" type="ORF">HNQ65_000926</name>
</gene>